<protein>
    <submittedName>
        <fullName evidence="2">Uncharacterized protein</fullName>
    </submittedName>
</protein>
<dbReference type="EMBL" id="MH138073">
    <property type="protein sequence ID" value="AWB36110.1"/>
    <property type="molecule type" value="Genomic_DNA"/>
</dbReference>
<keyword evidence="1" id="KW-0472">Membrane</keyword>
<geneLocation type="mitochondrion" evidence="2"/>
<feature type="transmembrane region" description="Helical" evidence="1">
    <location>
        <begin position="125"/>
        <end position="146"/>
    </location>
</feature>
<keyword evidence="1" id="KW-0812">Transmembrane</keyword>
<sequence length="156" mass="18230">MSHNEAFWFIIAIATCSIPLGTFVAIKTVKKLTRPTTNALTRHSGDIELVDYIEPTQPLQTYHQRELDLFNSQYPTYERISYPPTFETGAIPPSYRNGTLPSYQSMDRYNIHCCLENENIINQDFILWLIIFLVIFLLIIILRKFYLQDNKVIPIK</sequence>
<accession>A0A2S0U3W0</accession>
<reference evidence="2" key="1">
    <citation type="journal article" date="2018" name="Int. J. Biol. Macromol.">
        <title>Characterization and comparative mitogenomic analysis of six newly sequenced mitochondrial genomes from ectomycorrhizal fungi (Russula) and phylogenetic analysis of the Agaricomycetes.</title>
        <authorList>
            <person name="Li Q."/>
            <person name="Wang Q."/>
            <person name="Chen C."/>
            <person name="Jin X."/>
            <person name="Chen Z."/>
            <person name="Xiong C."/>
            <person name="Li P."/>
            <person name="Zhao J."/>
            <person name="Huang W."/>
        </authorList>
    </citation>
    <scope>NUCLEOTIDE SEQUENCE</scope>
</reference>
<proteinExistence type="predicted"/>
<keyword evidence="2" id="KW-0496">Mitochondrion</keyword>
<dbReference type="RefSeq" id="YP_009487208.1">
    <property type="nucleotide sequence ID" value="NC_037774.1"/>
</dbReference>
<name>A0A2S0U3W0_9AGAM</name>
<dbReference type="AlphaFoldDB" id="A0A2S0U3W0"/>
<evidence type="ECO:0000256" key="1">
    <source>
        <dbReference type="SAM" id="Phobius"/>
    </source>
</evidence>
<dbReference type="GeneID" id="36940639"/>
<feature type="transmembrane region" description="Helical" evidence="1">
    <location>
        <begin position="6"/>
        <end position="26"/>
    </location>
</feature>
<evidence type="ECO:0000313" key="2">
    <source>
        <dbReference type="EMBL" id="AWB36110.1"/>
    </source>
</evidence>
<keyword evidence="1" id="KW-1133">Transmembrane helix</keyword>
<organism evidence="2">
    <name type="scientific">Russula abietina</name>
    <dbReference type="NCBI Taxonomy" id="482377"/>
    <lineage>
        <taxon>Eukaryota</taxon>
        <taxon>Fungi</taxon>
        <taxon>Dikarya</taxon>
        <taxon>Basidiomycota</taxon>
        <taxon>Agaricomycotina</taxon>
        <taxon>Agaricomycetes</taxon>
        <taxon>Russulales</taxon>
        <taxon>Russulaceae</taxon>
        <taxon>Russula</taxon>
    </lineage>
</organism>
<gene>
    <name evidence="2" type="primary">orf156</name>
</gene>